<keyword evidence="5 12" id="KW-0812">Transmembrane</keyword>
<evidence type="ECO:0000256" key="8">
    <source>
        <dbReference type="ARBA" id="ARBA00023065"/>
    </source>
</evidence>
<dbReference type="InterPro" id="IPR039426">
    <property type="entry name" value="TonB-dep_rcpt-like"/>
</dbReference>
<keyword evidence="9 14" id="KW-0798">TonB box</keyword>
<dbReference type="Pfam" id="PF00593">
    <property type="entry name" value="TonB_dep_Rec_b-barrel"/>
    <property type="match status" value="1"/>
</dbReference>
<dbReference type="GO" id="GO:0009279">
    <property type="term" value="C:cell outer membrane"/>
    <property type="evidence" value="ECO:0007669"/>
    <property type="project" value="UniProtKB-SubCell"/>
</dbReference>
<dbReference type="PANTHER" id="PTHR32552">
    <property type="entry name" value="FERRICHROME IRON RECEPTOR-RELATED"/>
    <property type="match status" value="1"/>
</dbReference>
<evidence type="ECO:0000256" key="9">
    <source>
        <dbReference type="ARBA" id="ARBA00023077"/>
    </source>
</evidence>
<evidence type="ECO:0000259" key="16">
    <source>
        <dbReference type="Pfam" id="PF00593"/>
    </source>
</evidence>
<dbReference type="EMBL" id="JACIDT010000010">
    <property type="protein sequence ID" value="MBB3927126.1"/>
    <property type="molecule type" value="Genomic_DNA"/>
</dbReference>
<feature type="domain" description="TonB-dependent receptor plug" evidence="17">
    <location>
        <begin position="45"/>
        <end position="150"/>
    </location>
</feature>
<evidence type="ECO:0000256" key="12">
    <source>
        <dbReference type="PROSITE-ProRule" id="PRU01360"/>
    </source>
</evidence>
<evidence type="ECO:0000256" key="5">
    <source>
        <dbReference type="ARBA" id="ARBA00022692"/>
    </source>
</evidence>
<feature type="chain" id="PRO_5031179017" evidence="15">
    <location>
        <begin position="17"/>
        <end position="739"/>
    </location>
</feature>
<dbReference type="GO" id="GO:0006826">
    <property type="term" value="P:iron ion transport"/>
    <property type="evidence" value="ECO:0007669"/>
    <property type="project" value="UniProtKB-KW"/>
</dbReference>
<dbReference type="PROSITE" id="PS52016">
    <property type="entry name" value="TONB_DEPENDENT_REC_3"/>
    <property type="match status" value="1"/>
</dbReference>
<comment type="similarity">
    <text evidence="12 14">Belongs to the TonB-dependent receptor family.</text>
</comment>
<evidence type="ECO:0000256" key="11">
    <source>
        <dbReference type="ARBA" id="ARBA00023237"/>
    </source>
</evidence>
<keyword evidence="19" id="KW-1185">Reference proteome</keyword>
<dbReference type="InterPro" id="IPR010917">
    <property type="entry name" value="TonB_rcpt_CS"/>
</dbReference>
<evidence type="ECO:0000313" key="18">
    <source>
        <dbReference type="EMBL" id="MBB3927126.1"/>
    </source>
</evidence>
<evidence type="ECO:0000256" key="10">
    <source>
        <dbReference type="ARBA" id="ARBA00023136"/>
    </source>
</evidence>
<dbReference type="InterPro" id="IPR000531">
    <property type="entry name" value="Beta-barrel_TonB"/>
</dbReference>
<accession>A0A7W6BLE7</accession>
<evidence type="ECO:0000256" key="3">
    <source>
        <dbReference type="ARBA" id="ARBA00022452"/>
    </source>
</evidence>
<keyword evidence="8" id="KW-0406">Ion transport</keyword>
<evidence type="ECO:0000259" key="17">
    <source>
        <dbReference type="Pfam" id="PF07715"/>
    </source>
</evidence>
<dbReference type="CDD" id="cd01347">
    <property type="entry name" value="ligand_gated_channel"/>
    <property type="match status" value="1"/>
</dbReference>
<feature type="signal peptide" evidence="15">
    <location>
        <begin position="1"/>
        <end position="16"/>
    </location>
</feature>
<sequence>MAGLFAASALSTPAWAQAVDPQESAAPIGIADIVVTAQRRAESMQNVPIAVTALNAETLEATGVRDTSDLKAVAPSLNFNTAVGGFGLPRIRGVGSTGTGPGIENPVATYIDGIYIGSATGAMMTLNDIEQVAVLKGPQGTLFGRNATGGLIQITTKKPSYDLTGDFKASYGNYDTIGGSAYLSGGLAGNLAASVAFKYDNRRDGYGVNVNTGNEIMTEKSYAGRAKLLWEIDDASSLTLSADFSRVNAASPAFRPLTRNVRGQFADGGRRDIDSDIDPTLRSRQYGGSVELRHDFGTVDFMSLTGYRKMKLRVSFDPDGTTEGDWAAVPAANAPPLGFSHGFIIDNNQIDTQLTHEVQLLSDNDSRFQWVLGGFYMWGEGRYEPSRNVNAFQTNVQRSYTDLEVKQTLQSMAAFAQGTYRLGEATNVTAGIRYTRDQRRAVGSRITYSATTGQPLPVQTFPQGVIESYRKTFPRATWRLSIDHRFSPEMMAYASYNRGFRSAAFVAQNIGLNTPLENKVLKPEIVDAYEVGLKTDLFDRRLRFNVAGYYYDQKNVQVMQIQNGIQTVYNADGAEIYGVDADFQIRPFGGLTLTGGVNVTHARYKNFDTAVISIPNAAGGNTLTIGDASGKRLQNVPDWTLSLGATYDIPTSIGDFTIGANYYHNDGWAADPDNRVAQGSYDLLDASLSWRAQSGLTFSVWGKNLTNAFYFQQLGASNFSDNGVQAAPRTYGVTAGFRF</sequence>
<feature type="domain" description="TonB-dependent receptor-like beta-barrel" evidence="16">
    <location>
        <begin position="239"/>
        <end position="705"/>
    </location>
</feature>
<keyword evidence="6 15" id="KW-0732">Signal</keyword>
<dbReference type="Pfam" id="PF07715">
    <property type="entry name" value="Plug"/>
    <property type="match status" value="1"/>
</dbReference>
<dbReference type="SUPFAM" id="SSF56935">
    <property type="entry name" value="Porins"/>
    <property type="match status" value="1"/>
</dbReference>
<keyword evidence="18" id="KW-0675">Receptor</keyword>
<evidence type="ECO:0000256" key="15">
    <source>
        <dbReference type="SAM" id="SignalP"/>
    </source>
</evidence>
<protein>
    <submittedName>
        <fullName evidence="18">Iron complex outermembrane receptor protein</fullName>
    </submittedName>
</protein>
<keyword evidence="10 12" id="KW-0472">Membrane</keyword>
<keyword evidence="4" id="KW-0410">Iron transport</keyword>
<dbReference type="PANTHER" id="PTHR32552:SF81">
    <property type="entry name" value="TONB-DEPENDENT OUTER MEMBRANE RECEPTOR"/>
    <property type="match status" value="1"/>
</dbReference>
<comment type="subcellular location">
    <subcellularLocation>
        <location evidence="1 12">Cell outer membrane</location>
        <topology evidence="1 12">Multi-pass membrane protein</topology>
    </subcellularLocation>
</comment>
<dbReference type="Proteomes" id="UP000571950">
    <property type="component" value="Unassembled WGS sequence"/>
</dbReference>
<evidence type="ECO:0000256" key="6">
    <source>
        <dbReference type="ARBA" id="ARBA00022729"/>
    </source>
</evidence>
<name>A0A7W6BLE7_9SPHN</name>
<keyword evidence="11 12" id="KW-0998">Cell outer membrane</keyword>
<evidence type="ECO:0000256" key="14">
    <source>
        <dbReference type="RuleBase" id="RU003357"/>
    </source>
</evidence>
<evidence type="ECO:0000256" key="13">
    <source>
        <dbReference type="PROSITE-ProRule" id="PRU10144"/>
    </source>
</evidence>
<evidence type="ECO:0000256" key="2">
    <source>
        <dbReference type="ARBA" id="ARBA00022448"/>
    </source>
</evidence>
<feature type="short sequence motif" description="TonB C-terminal box" evidence="13">
    <location>
        <begin position="722"/>
        <end position="739"/>
    </location>
</feature>
<keyword evidence="3 12" id="KW-1134">Transmembrane beta strand</keyword>
<dbReference type="PROSITE" id="PS01156">
    <property type="entry name" value="TONB_DEPENDENT_REC_2"/>
    <property type="match status" value="1"/>
</dbReference>
<dbReference type="RefSeq" id="WP_188072637.1">
    <property type="nucleotide sequence ID" value="NZ_BSPS01000033.1"/>
</dbReference>
<evidence type="ECO:0000256" key="7">
    <source>
        <dbReference type="ARBA" id="ARBA00023004"/>
    </source>
</evidence>
<evidence type="ECO:0000256" key="1">
    <source>
        <dbReference type="ARBA" id="ARBA00004571"/>
    </source>
</evidence>
<organism evidence="18 19">
    <name type="scientific">Sphingobium jiangsuense</name>
    <dbReference type="NCBI Taxonomy" id="870476"/>
    <lineage>
        <taxon>Bacteria</taxon>
        <taxon>Pseudomonadati</taxon>
        <taxon>Pseudomonadota</taxon>
        <taxon>Alphaproteobacteria</taxon>
        <taxon>Sphingomonadales</taxon>
        <taxon>Sphingomonadaceae</taxon>
        <taxon>Sphingobium</taxon>
    </lineage>
</organism>
<gene>
    <name evidence="18" type="ORF">GGR43_002849</name>
</gene>
<evidence type="ECO:0000256" key="4">
    <source>
        <dbReference type="ARBA" id="ARBA00022496"/>
    </source>
</evidence>
<keyword evidence="2 12" id="KW-0813">Transport</keyword>
<keyword evidence="7" id="KW-0408">Iron</keyword>
<proteinExistence type="inferred from homology"/>
<dbReference type="InterPro" id="IPR036942">
    <property type="entry name" value="Beta-barrel_TonB_sf"/>
</dbReference>
<evidence type="ECO:0000313" key="19">
    <source>
        <dbReference type="Proteomes" id="UP000571950"/>
    </source>
</evidence>
<dbReference type="Gene3D" id="2.40.170.20">
    <property type="entry name" value="TonB-dependent receptor, beta-barrel domain"/>
    <property type="match status" value="1"/>
</dbReference>
<reference evidence="18 19" key="1">
    <citation type="submission" date="2020-08" db="EMBL/GenBank/DDBJ databases">
        <title>Genomic Encyclopedia of Type Strains, Phase IV (KMG-IV): sequencing the most valuable type-strain genomes for metagenomic binning, comparative biology and taxonomic classification.</title>
        <authorList>
            <person name="Goeker M."/>
        </authorList>
    </citation>
    <scope>NUCLEOTIDE SEQUENCE [LARGE SCALE GENOMIC DNA]</scope>
    <source>
        <strain evidence="18 19">DSM 26189</strain>
    </source>
</reference>
<dbReference type="InterPro" id="IPR012910">
    <property type="entry name" value="Plug_dom"/>
</dbReference>
<comment type="caution">
    <text evidence="18">The sequence shown here is derived from an EMBL/GenBank/DDBJ whole genome shotgun (WGS) entry which is preliminary data.</text>
</comment>
<dbReference type="AlphaFoldDB" id="A0A7W6BLE7"/>